<evidence type="ECO:0000256" key="1">
    <source>
        <dbReference type="SAM" id="MobiDB-lite"/>
    </source>
</evidence>
<organism evidence="2 3">
    <name type="scientific">Mycena rosella</name>
    <name type="common">Pink bonnet</name>
    <name type="synonym">Agaricus rosellus</name>
    <dbReference type="NCBI Taxonomy" id="1033263"/>
    <lineage>
        <taxon>Eukaryota</taxon>
        <taxon>Fungi</taxon>
        <taxon>Dikarya</taxon>
        <taxon>Basidiomycota</taxon>
        <taxon>Agaricomycotina</taxon>
        <taxon>Agaricomycetes</taxon>
        <taxon>Agaricomycetidae</taxon>
        <taxon>Agaricales</taxon>
        <taxon>Marasmiineae</taxon>
        <taxon>Mycenaceae</taxon>
        <taxon>Mycena</taxon>
    </lineage>
</organism>
<feature type="region of interest" description="Disordered" evidence="1">
    <location>
        <begin position="336"/>
        <end position="377"/>
    </location>
</feature>
<name>A0AAD7DBP7_MYCRO</name>
<protein>
    <submittedName>
        <fullName evidence="2">Uncharacterized protein</fullName>
    </submittedName>
</protein>
<feature type="compositionally biased region" description="Basic and acidic residues" evidence="1">
    <location>
        <begin position="674"/>
        <end position="698"/>
    </location>
</feature>
<reference evidence="2" key="1">
    <citation type="submission" date="2023-03" db="EMBL/GenBank/DDBJ databases">
        <title>Massive genome expansion in bonnet fungi (Mycena s.s.) driven by repeated elements and novel gene families across ecological guilds.</title>
        <authorList>
            <consortium name="Lawrence Berkeley National Laboratory"/>
            <person name="Harder C.B."/>
            <person name="Miyauchi S."/>
            <person name="Viragh M."/>
            <person name="Kuo A."/>
            <person name="Thoen E."/>
            <person name="Andreopoulos B."/>
            <person name="Lu D."/>
            <person name="Skrede I."/>
            <person name="Drula E."/>
            <person name="Henrissat B."/>
            <person name="Morin E."/>
            <person name="Kohler A."/>
            <person name="Barry K."/>
            <person name="LaButti K."/>
            <person name="Morin E."/>
            <person name="Salamov A."/>
            <person name="Lipzen A."/>
            <person name="Mereny Z."/>
            <person name="Hegedus B."/>
            <person name="Baldrian P."/>
            <person name="Stursova M."/>
            <person name="Weitz H."/>
            <person name="Taylor A."/>
            <person name="Grigoriev I.V."/>
            <person name="Nagy L.G."/>
            <person name="Martin F."/>
            <person name="Kauserud H."/>
        </authorList>
    </citation>
    <scope>NUCLEOTIDE SEQUENCE</scope>
    <source>
        <strain evidence="2">CBHHK067</strain>
    </source>
</reference>
<feature type="compositionally biased region" description="Low complexity" evidence="1">
    <location>
        <begin position="401"/>
        <end position="414"/>
    </location>
</feature>
<feature type="region of interest" description="Disordered" evidence="1">
    <location>
        <begin position="500"/>
        <end position="531"/>
    </location>
</feature>
<dbReference type="EMBL" id="JARKIE010000086">
    <property type="protein sequence ID" value="KAJ7687582.1"/>
    <property type="molecule type" value="Genomic_DNA"/>
</dbReference>
<feature type="region of interest" description="Disordered" evidence="1">
    <location>
        <begin position="401"/>
        <end position="423"/>
    </location>
</feature>
<feature type="compositionally biased region" description="Basic residues" evidence="1">
    <location>
        <begin position="348"/>
        <end position="368"/>
    </location>
</feature>
<feature type="compositionally biased region" description="Low complexity" evidence="1">
    <location>
        <begin position="645"/>
        <end position="666"/>
    </location>
</feature>
<sequence>MNGCRDTSYVFCCCCGFCWRAYSLRCCDSTYLSHSMSLFFLSLYADRNDCVHDILLVATVDSGVVATTFRSQHSFWIPFIYSDERQLIFLIFSYDLLFCYLRLIATFHLYAAADAAQLPATWDPPLAPNSLHHINFNSLRVNANATPHNSIPDPVPQPNNHSTHKLGPMPWDEHMISPDTRELKLLMSVFPQWGRAVETHNFWNVAITLIDPHGQYAHFAWLAPPSAPSAHSSATAPAPIRVSAYRHFRTLLSYAWLPCRLNTPISNHGLQTEHKTIARCAPAPSCSAKTTTRGGARASVACACATGFWGAWPSKTSSASRRRRSRTRSARCGRWGRYTTRGTPQRTLHGRRARRRAKSRTTRTRRRSPVSMRRAARVAPSGSGAEWLWRCAVLASAPAPSSNSTSTLALSNTTPPAPEDAERRRRFGARRGAGRRRWGDFAAALEVSLRELALGDWARGRMLDGAWVAPADVYYGLCVGGLDTPEDPVKAVYPVPWAVSPPSSPAASLPPSTDEARQHPATPGPAPPSYALTEAAHTAHTHQMRAILPVFRNVVRRIIVECALDAAEADDARLGVSGTSSPPKPLDPAVRAARMPLADVVRELREEGVWFDGVDWSERRRNARAEAEAGAGGAHRTEGSDDSSDGTSSRTNDTSPVLLTSTLGTTPSPPPLGEHGKDDLAEEERRRRQQRREVRERQPTIAVIPVLDPPSGNLRTADVG</sequence>
<feature type="compositionally biased region" description="Low complexity" evidence="1">
    <location>
        <begin position="500"/>
        <end position="512"/>
    </location>
</feature>
<gene>
    <name evidence="2" type="ORF">B0H17DRAFT_681945</name>
</gene>
<evidence type="ECO:0000313" key="2">
    <source>
        <dbReference type="EMBL" id="KAJ7687582.1"/>
    </source>
</evidence>
<evidence type="ECO:0000313" key="3">
    <source>
        <dbReference type="Proteomes" id="UP001221757"/>
    </source>
</evidence>
<dbReference type="AlphaFoldDB" id="A0AAD7DBP7"/>
<comment type="caution">
    <text evidence="2">The sequence shown here is derived from an EMBL/GenBank/DDBJ whole genome shotgun (WGS) entry which is preliminary data.</text>
</comment>
<keyword evidence="3" id="KW-1185">Reference proteome</keyword>
<feature type="region of interest" description="Disordered" evidence="1">
    <location>
        <begin position="625"/>
        <end position="720"/>
    </location>
</feature>
<dbReference type="Proteomes" id="UP001221757">
    <property type="component" value="Unassembled WGS sequence"/>
</dbReference>
<proteinExistence type="predicted"/>
<accession>A0AAD7DBP7</accession>